<evidence type="ECO:0000256" key="1">
    <source>
        <dbReference type="SAM" id="MobiDB-lite"/>
    </source>
</evidence>
<protein>
    <submittedName>
        <fullName evidence="2">Chromosome segregation ATPases</fullName>
    </submittedName>
</protein>
<evidence type="ECO:0000313" key="3">
    <source>
        <dbReference type="Proteomes" id="UP000232003"/>
    </source>
</evidence>
<dbReference type="EMBL" id="CP024785">
    <property type="protein sequence ID" value="AUB37672.1"/>
    <property type="molecule type" value="Genomic_DNA"/>
</dbReference>
<gene>
    <name evidence="2" type="ORF">COO91_03618</name>
</gene>
<dbReference type="OrthoDB" id="421643at2"/>
<reference evidence="2 3" key="1">
    <citation type="submission" date="2017-11" db="EMBL/GenBank/DDBJ databases">
        <title>Complete genome of a free-living desiccation-tolerant cyanobacterium and its photosynthetic adaptation to extreme terrestrial habitat.</title>
        <authorList>
            <person name="Shang J."/>
        </authorList>
    </citation>
    <scope>NUCLEOTIDE SEQUENCE [LARGE SCALE GENOMIC DNA]</scope>
    <source>
        <strain evidence="2 3">CCNUN1</strain>
    </source>
</reference>
<dbReference type="AlphaFoldDB" id="A0A2K8SQD2"/>
<organism evidence="2 3">
    <name type="scientific">Nostoc flagelliforme CCNUN1</name>
    <dbReference type="NCBI Taxonomy" id="2038116"/>
    <lineage>
        <taxon>Bacteria</taxon>
        <taxon>Bacillati</taxon>
        <taxon>Cyanobacteriota</taxon>
        <taxon>Cyanophyceae</taxon>
        <taxon>Nostocales</taxon>
        <taxon>Nostocaceae</taxon>
        <taxon>Nostoc</taxon>
    </lineage>
</organism>
<proteinExistence type="predicted"/>
<dbReference type="RefSeq" id="WP_100899247.1">
    <property type="nucleotide sequence ID" value="NZ_CAWNNC010000001.1"/>
</dbReference>
<accession>A0A2K8SQD2</accession>
<evidence type="ECO:0000313" key="2">
    <source>
        <dbReference type="EMBL" id="AUB37672.1"/>
    </source>
</evidence>
<sequence>MARAIERIERDIAGIKEAIRAIALELQTAYASYLNTLGLAVRKQLILASYHLCTQGYPENFLNLSLNQRQQLQQAIRNLGQVAGEKLLACIQSEEVGVDEGDERDEEVTSSLSSGLVDTSNSQSFTADTSNPIELVKWQQNLEEVTQEILKKVSHDANVLIQKSGVLPKKLPEPILAAAAAAASEASGEVMPGPPNLLNLVIEIENEQQSEDSGLTQIMAINLRLGEIEFADVTLSSERRQIRSILVQLNKLGREYQKKHRERAIAEAEAAWRASWFE</sequence>
<feature type="compositionally biased region" description="Polar residues" evidence="1">
    <location>
        <begin position="109"/>
        <end position="125"/>
    </location>
</feature>
<keyword evidence="3" id="KW-1185">Reference proteome</keyword>
<dbReference type="Proteomes" id="UP000232003">
    <property type="component" value="Chromosome"/>
</dbReference>
<name>A0A2K8SQD2_9NOSO</name>
<dbReference type="KEGG" id="nfl:COO91_03618"/>
<feature type="compositionally biased region" description="Acidic residues" evidence="1">
    <location>
        <begin position="98"/>
        <end position="108"/>
    </location>
</feature>
<feature type="region of interest" description="Disordered" evidence="1">
    <location>
        <begin position="98"/>
        <end position="125"/>
    </location>
</feature>